<feature type="compositionally biased region" description="Low complexity" evidence="1">
    <location>
        <begin position="826"/>
        <end position="836"/>
    </location>
</feature>
<feature type="compositionally biased region" description="Acidic residues" evidence="1">
    <location>
        <begin position="1586"/>
        <end position="1605"/>
    </location>
</feature>
<feature type="region of interest" description="Disordered" evidence="1">
    <location>
        <begin position="1305"/>
        <end position="1335"/>
    </location>
</feature>
<comment type="caution">
    <text evidence="2">The sequence shown here is derived from an EMBL/GenBank/DDBJ whole genome shotgun (WGS) entry which is preliminary data.</text>
</comment>
<evidence type="ECO:0000256" key="1">
    <source>
        <dbReference type="SAM" id="MobiDB-lite"/>
    </source>
</evidence>
<reference evidence="2 3" key="1">
    <citation type="journal article" date="2012" name="Plant Cell">
        <title>Genome comparison of barley and maize smut fungi reveals targeted loss of RNA silencing components and species-specific presence of transposable elements.</title>
        <authorList>
            <person name="Laurie J.D."/>
            <person name="Ali S."/>
            <person name="Linning R."/>
            <person name="Mannhaupt G."/>
            <person name="Wong P."/>
            <person name="Gueldener U."/>
            <person name="Muensterkoetter M."/>
            <person name="Moore R."/>
            <person name="Kahmann R."/>
            <person name="Bakkeren G."/>
            <person name="Schirawski J."/>
        </authorList>
    </citation>
    <scope>NUCLEOTIDE SEQUENCE [LARGE SCALE GENOMIC DNA]</scope>
    <source>
        <strain evidence="3">Uh4875-4</strain>
    </source>
</reference>
<dbReference type="EMBL" id="CAGI01000159">
    <property type="protein sequence ID" value="CCF50895.1"/>
    <property type="molecule type" value="Genomic_DNA"/>
</dbReference>
<feature type="region of interest" description="Disordered" evidence="1">
    <location>
        <begin position="550"/>
        <end position="599"/>
    </location>
</feature>
<feature type="region of interest" description="Disordered" evidence="1">
    <location>
        <begin position="1007"/>
        <end position="1114"/>
    </location>
</feature>
<gene>
    <name evidence="2" type="ORF">UHOR_06779</name>
</gene>
<feature type="compositionally biased region" description="Low complexity" evidence="1">
    <location>
        <begin position="431"/>
        <end position="444"/>
    </location>
</feature>
<evidence type="ECO:0000313" key="3">
    <source>
        <dbReference type="Proteomes" id="UP000006174"/>
    </source>
</evidence>
<feature type="compositionally biased region" description="Basic and acidic residues" evidence="1">
    <location>
        <begin position="1541"/>
        <end position="1551"/>
    </location>
</feature>
<feature type="compositionally biased region" description="Polar residues" evidence="1">
    <location>
        <begin position="578"/>
        <end position="592"/>
    </location>
</feature>
<name>I2FVF2_USTHO</name>
<dbReference type="PANTHER" id="PTHR35711">
    <property type="entry name" value="EXPRESSED PROTEIN"/>
    <property type="match status" value="1"/>
</dbReference>
<feature type="compositionally biased region" description="Basic and acidic residues" evidence="1">
    <location>
        <begin position="1231"/>
        <end position="1248"/>
    </location>
</feature>
<feature type="compositionally biased region" description="Basic and acidic residues" evidence="1">
    <location>
        <begin position="1061"/>
        <end position="1073"/>
    </location>
</feature>
<feature type="compositionally biased region" description="Polar residues" evidence="1">
    <location>
        <begin position="1466"/>
        <end position="1479"/>
    </location>
</feature>
<organism evidence="2 3">
    <name type="scientific">Ustilago hordei</name>
    <name type="common">Barley covered smut fungus</name>
    <dbReference type="NCBI Taxonomy" id="120017"/>
    <lineage>
        <taxon>Eukaryota</taxon>
        <taxon>Fungi</taxon>
        <taxon>Dikarya</taxon>
        <taxon>Basidiomycota</taxon>
        <taxon>Ustilaginomycotina</taxon>
        <taxon>Ustilaginomycetes</taxon>
        <taxon>Ustilaginales</taxon>
        <taxon>Ustilaginaceae</taxon>
        <taxon>Ustilago</taxon>
    </lineage>
</organism>
<feature type="region of interest" description="Disordered" evidence="1">
    <location>
        <begin position="268"/>
        <end position="337"/>
    </location>
</feature>
<feature type="compositionally biased region" description="Polar residues" evidence="1">
    <location>
        <begin position="405"/>
        <end position="430"/>
    </location>
</feature>
<dbReference type="eggNOG" id="ENOG502S6HU">
    <property type="taxonomic scope" value="Eukaryota"/>
</dbReference>
<feature type="region of interest" description="Disordered" evidence="1">
    <location>
        <begin position="1792"/>
        <end position="1813"/>
    </location>
</feature>
<evidence type="ECO:0000313" key="2">
    <source>
        <dbReference type="EMBL" id="CCF50895.1"/>
    </source>
</evidence>
<dbReference type="HOGENOM" id="CLU_239478_0_0_1"/>
<feature type="compositionally biased region" description="Polar residues" evidence="1">
    <location>
        <begin position="277"/>
        <end position="302"/>
    </location>
</feature>
<feature type="compositionally biased region" description="Acidic residues" evidence="1">
    <location>
        <begin position="1507"/>
        <end position="1516"/>
    </location>
</feature>
<feature type="region of interest" description="Disordered" evidence="1">
    <location>
        <begin position="1541"/>
        <end position="1609"/>
    </location>
</feature>
<feature type="compositionally biased region" description="Low complexity" evidence="1">
    <location>
        <begin position="1636"/>
        <end position="1660"/>
    </location>
</feature>
<feature type="region of interest" description="Disordered" evidence="1">
    <location>
        <begin position="1630"/>
        <end position="1664"/>
    </location>
</feature>
<feature type="compositionally biased region" description="Low complexity" evidence="1">
    <location>
        <begin position="486"/>
        <end position="503"/>
    </location>
</feature>
<keyword evidence="3" id="KW-1185">Reference proteome</keyword>
<feature type="region of interest" description="Disordered" evidence="1">
    <location>
        <begin position="486"/>
        <end position="505"/>
    </location>
</feature>
<feature type="region of interest" description="Disordered" evidence="1">
    <location>
        <begin position="33"/>
        <end position="82"/>
    </location>
</feature>
<accession>I2FVF2</accession>
<dbReference type="OMA" id="IHNWRTQ"/>
<feature type="compositionally biased region" description="Low complexity" evidence="1">
    <location>
        <begin position="1793"/>
        <end position="1807"/>
    </location>
</feature>
<feature type="compositionally biased region" description="Acidic residues" evidence="1">
    <location>
        <begin position="837"/>
        <end position="848"/>
    </location>
</feature>
<dbReference type="Proteomes" id="UP000006174">
    <property type="component" value="Unassembled WGS sequence"/>
</dbReference>
<feature type="region of interest" description="Disordered" evidence="1">
    <location>
        <begin position="1410"/>
        <end position="1429"/>
    </location>
</feature>
<feature type="compositionally biased region" description="Acidic residues" evidence="1">
    <location>
        <begin position="1075"/>
        <end position="1104"/>
    </location>
</feature>
<feature type="region of interest" description="Disordered" evidence="1">
    <location>
        <begin position="384"/>
        <end position="475"/>
    </location>
</feature>
<sequence>MSTLAFPAFERAQQEHMGFDRSAEALYQSVADAVNAPPSSGPPTDRHRSVSDAALIDKVGSSSQPALGNSQTEPTDPPKPKITKRVNARLQLAAALIEADNDRILEKAQFWHIYHPPQTIEPLRPPPPPQPALASQSAIFAPFREGASLAVKRHVRTWSAATRLSRLIDPDDDGRRPSIDFLGVALPTEQKARSRAGSSVAGLIGTEGPRSRSNSLFSNAATSVLGRTSKLGSRPASLLDPEGAGGADVDADALTDWGVDKFLSKEEKERMAAGQRSRAQSLAGSNGARSSFEQLTPSLTTRKSLDIDRAAPQSAPVPNRASSEIVGASASTAANGSVRDSKLELLAKIKLYRERQENLPPSEWDGPGPTATKDEVVEHIIASSDGNKRVSLRQASRELSEAPAASTTTAIQQDHGLTQSTHTTGSVTSQPRPSSRADSTSSSAFLAAPTVKESETVAVPEPDAGPSEAATTMHPPLASTSEANALGAQAQPAASQDPAHASDTTPALTMNLSQSQAIPIPTSGHMAPAEQPGDAEVLDMVGIGSYSRSQSRRNSLLGGPMFNPHGLSTSPLAGKGAEQSNLIPSSPFQSSVPKAPSPLNHTRLPSRGWVQDQFAEHDLGLGPSPFAAALQAASPSFNNLAEFRNNDAGPGANVAASPSIDFNSLSTRQLQNVARNSTFPSFLGINRDLLAEEEIEGPDALLQGDEIGPVSKRKRQSSFDINSLAQDIAQTGGENFEIQLGGGAAPDLSSANWGKPRKKWFRLSMMMDAKGKPSKPKKTTATDGAEGDGESDAEMFHGTAAAVDQPKATEEDGGDRSELYAAEPAADMSAEAVAPENDNDSDGIDDDYISPPRKGPLRPRGLAVRMPKTIIMPQPLQGTEFAPKLRLTDAMPTAMEDPVQTKRHSLHVPDGFVLHDSRGGLPPMRSLVVHSANGPQPLFTVKGGKKKDKQTPAQLKAVEVGRMVQVPAAAPRGIGRRAAAPTTALFRNHLVQHDDEREGWGWEAGTRVDDIFNPDKDTDSSDDDMPLADIKKQSRSAKRAAKRLAKEKRKRKAARRIRRAKREEALKQGKSFEEVGVEELSPDEDLDLSSTTSEEEGTETDTESDLWASDDDKRWVDDSKPAGKLYGKSLLDLATERNTERKSKARFYGQVQLEDGETTMLQVDGDDGKAVSQRNGVLGNGASSVYDDGASVAPSVARSFRDKPIGYNDTRERMEAVFGADQIWAREMAKREEEEAREAQEAKARAEAEAAAQQQAEALAKSKKERGLFTIGKKNKKQRETVLGMSNTSAVGSTVSVVASNAGAPSFAPSQAISHERKDTDEAGLPTRVQTPVEPPVITLDIGDADQELIEGQRGRRTPALLAGEEMAAEEWLISSDVEAEYAKNNDSSDDDIPLSQVKKNVASRPVSLAAGLSLQPNEAGDGESSDEELPLAALKEKRTRQSMLLGGGKLNLDFSSMNQSPTKNANLAVNLGSPSVHSGSVRESFAPDGARSPLAQGAYATAANAGDDDDSDEDLPLGQRHPGGDAALLTMRTALENQKRALKEAKQAERAKKRAAKLARQVSTDDAGADGEEAEVNANGHTEDGGDDASDDDDDDDDDDDSEDDKPLGYVHPQAAIIAEQAAIIRQLQSEKEQQPQQQRQSPLAGLSPSGSGILSPSGMDVRPSVMLNRMSGLPSMGAMGGFGGMGMADPRQSMIGLPMTGSMMMGGMPQWDGMPAPSSGLPIGMSMPMGMGGASPMASGSQIGVSGAMSPAMTMPMMAGTPQIGAPITPGAMTMMLDPKVSSIHNWRTQVPPDATAAVTPPGGASTVNSS</sequence>
<feature type="compositionally biased region" description="Basic residues" evidence="1">
    <location>
        <begin position="1033"/>
        <end position="1060"/>
    </location>
</feature>
<dbReference type="STRING" id="1128400.I2FVF2"/>
<feature type="region of interest" description="Disordered" evidence="1">
    <location>
        <begin position="826"/>
        <end position="860"/>
    </location>
</feature>
<feature type="region of interest" description="Disordered" evidence="1">
    <location>
        <begin position="768"/>
        <end position="792"/>
    </location>
</feature>
<dbReference type="PANTHER" id="PTHR35711:SF1">
    <property type="entry name" value="ECTODERMAL, ISOFORM F"/>
    <property type="match status" value="1"/>
</dbReference>
<feature type="compositionally biased region" description="Basic and acidic residues" evidence="1">
    <location>
        <begin position="1007"/>
        <end position="1019"/>
    </location>
</feature>
<feature type="compositionally biased region" description="Low complexity" evidence="1">
    <location>
        <begin position="1495"/>
        <end position="1506"/>
    </location>
</feature>
<protein>
    <submittedName>
        <fullName evidence="2">Uncharacterized protein</fullName>
    </submittedName>
</protein>
<feature type="region of interest" description="Disordered" evidence="1">
    <location>
        <begin position="1231"/>
        <end position="1250"/>
    </location>
</feature>
<feature type="compositionally biased region" description="Polar residues" evidence="1">
    <location>
        <begin position="60"/>
        <end position="74"/>
    </location>
</feature>
<feature type="region of interest" description="Disordered" evidence="1">
    <location>
        <begin position="230"/>
        <end position="250"/>
    </location>
</feature>
<feature type="region of interest" description="Disordered" evidence="1">
    <location>
        <begin position="196"/>
        <end position="215"/>
    </location>
</feature>
<proteinExistence type="predicted"/>
<feature type="region of interest" description="Disordered" evidence="1">
    <location>
        <begin position="1466"/>
        <end position="1525"/>
    </location>
</feature>